<dbReference type="Proteomes" id="UP000019114">
    <property type="component" value="Unassembled WGS sequence"/>
</dbReference>
<gene>
    <name evidence="2" type="ORF">PFNF135_06083</name>
</gene>
<evidence type="ECO:0000313" key="3">
    <source>
        <dbReference type="Proteomes" id="UP000019114"/>
    </source>
</evidence>
<proteinExistence type="predicted"/>
<reference evidence="2 3" key="2">
    <citation type="submission" date="2013-02" db="EMBL/GenBank/DDBJ databases">
        <title>The Genome Sequence of Plasmodium falciparum NF135/5.C10.</title>
        <authorList>
            <consortium name="The Broad Institute Genome Sequencing Platform"/>
            <consortium name="The Broad Institute Genome Sequencing Center for Infectious Disease"/>
            <person name="Neafsey D."/>
            <person name="Cheeseman I."/>
            <person name="Volkman S."/>
            <person name="Adams J."/>
            <person name="Walker B."/>
            <person name="Young S.K."/>
            <person name="Zeng Q."/>
            <person name="Gargeya S."/>
            <person name="Fitzgerald M."/>
            <person name="Haas B."/>
            <person name="Abouelleil A."/>
            <person name="Alvarado L."/>
            <person name="Arachchi H.M."/>
            <person name="Berlin A.M."/>
            <person name="Chapman S.B."/>
            <person name="Dewar J."/>
            <person name="Goldberg J."/>
            <person name="Griggs A."/>
            <person name="Gujja S."/>
            <person name="Hansen M."/>
            <person name="Howarth C."/>
            <person name="Imamovic A."/>
            <person name="Larimer J."/>
            <person name="McCowan C."/>
            <person name="Murphy C."/>
            <person name="Neiman D."/>
            <person name="Pearson M."/>
            <person name="Priest M."/>
            <person name="Roberts A."/>
            <person name="Saif S."/>
            <person name="Shea T."/>
            <person name="Sisk P."/>
            <person name="Sykes S."/>
            <person name="Wortman J."/>
            <person name="Nusbaum C."/>
            <person name="Birren B."/>
        </authorList>
    </citation>
    <scope>NUCLEOTIDE SEQUENCE [LARGE SCALE GENOMIC DNA]</scope>
    <source>
        <strain evidence="2 3">NF135/5.C10</strain>
    </source>
</reference>
<protein>
    <submittedName>
        <fullName evidence="2">Uncharacterized protein</fullName>
    </submittedName>
</protein>
<keyword evidence="1" id="KW-0472">Membrane</keyword>
<evidence type="ECO:0000313" key="2">
    <source>
        <dbReference type="EMBL" id="ETW40058.1"/>
    </source>
</evidence>
<sequence length="123" mass="15054">MVINPILYYIKMMVMVNFSYYSFYKNKIIKIKLHYYSTPFKYNLLKMLRHNKKNCFPHMINRCIHIKNKESENVENDKIKTKKREEYIISKRNKYDINNISSNNFAKKENSILYISSYPYIIT</sequence>
<keyword evidence="1" id="KW-1133">Transmembrane helix</keyword>
<feature type="transmembrane region" description="Helical" evidence="1">
    <location>
        <begin position="6"/>
        <end position="24"/>
    </location>
</feature>
<reference evidence="2 3" key="1">
    <citation type="submission" date="2013-02" db="EMBL/GenBank/DDBJ databases">
        <title>The Genome Annotation of Plasmodium falciparum NF135/5.C10.</title>
        <authorList>
            <consortium name="The Broad Institute Genome Sequencing Platform"/>
            <consortium name="The Broad Institute Genome Sequencing Center for Infectious Disease"/>
            <person name="Neafsey D."/>
            <person name="Hoffman S."/>
            <person name="Volkman S."/>
            <person name="Rosenthal P."/>
            <person name="Walker B."/>
            <person name="Young S.K."/>
            <person name="Zeng Q."/>
            <person name="Gargeya S."/>
            <person name="Fitzgerald M."/>
            <person name="Haas B."/>
            <person name="Abouelleil A."/>
            <person name="Allen A.W."/>
            <person name="Alvarado L."/>
            <person name="Arachchi H.M."/>
            <person name="Berlin A.M."/>
            <person name="Chapman S.B."/>
            <person name="Gainer-Dewar J."/>
            <person name="Goldberg J."/>
            <person name="Griggs A."/>
            <person name="Gujja S."/>
            <person name="Hansen M."/>
            <person name="Howarth C."/>
            <person name="Imamovic A."/>
            <person name="Ireland A."/>
            <person name="Larimer J."/>
            <person name="McCowan C."/>
            <person name="Murphy C."/>
            <person name="Pearson M."/>
            <person name="Poon T.W."/>
            <person name="Priest M."/>
            <person name="Roberts A."/>
            <person name="Saif S."/>
            <person name="Shea T."/>
            <person name="Sisk P."/>
            <person name="Sykes S."/>
            <person name="Wortman J."/>
            <person name="Nusbaum C."/>
            <person name="Birren B."/>
        </authorList>
    </citation>
    <scope>NUCLEOTIDE SEQUENCE [LARGE SCALE GENOMIC DNA]</scope>
    <source>
        <strain evidence="2 3">NF135/5.C10</strain>
    </source>
</reference>
<organism evidence="2 3">
    <name type="scientific">Plasmodium falciparum NF135/5.C10</name>
    <dbReference type="NCBI Taxonomy" id="1036726"/>
    <lineage>
        <taxon>Eukaryota</taxon>
        <taxon>Sar</taxon>
        <taxon>Alveolata</taxon>
        <taxon>Apicomplexa</taxon>
        <taxon>Aconoidasida</taxon>
        <taxon>Haemosporida</taxon>
        <taxon>Plasmodiidae</taxon>
        <taxon>Plasmodium</taxon>
        <taxon>Plasmodium (Laverania)</taxon>
    </lineage>
</organism>
<dbReference type="AlphaFoldDB" id="W4I8M6"/>
<keyword evidence="1" id="KW-0812">Transmembrane</keyword>
<accession>W4I8M6</accession>
<name>W4I8M6_PLAFA</name>
<evidence type="ECO:0000256" key="1">
    <source>
        <dbReference type="SAM" id="Phobius"/>
    </source>
</evidence>
<dbReference type="EMBL" id="KI926126">
    <property type="protein sequence ID" value="ETW40058.1"/>
    <property type="molecule type" value="Genomic_DNA"/>
</dbReference>